<evidence type="ECO:0000256" key="1">
    <source>
        <dbReference type="ARBA" id="ARBA00022491"/>
    </source>
</evidence>
<dbReference type="SMART" id="SM00422">
    <property type="entry name" value="HTH_MERR"/>
    <property type="match status" value="1"/>
</dbReference>
<protein>
    <submittedName>
        <fullName evidence="6">MerR family transcriptional regulator</fullName>
    </submittedName>
</protein>
<name>A0ABW1CVC1_9ACTN</name>
<feature type="domain" description="HTH merR-type" evidence="5">
    <location>
        <begin position="6"/>
        <end position="74"/>
    </location>
</feature>
<dbReference type="Proteomes" id="UP001596058">
    <property type="component" value="Unassembled WGS sequence"/>
</dbReference>
<dbReference type="RefSeq" id="WP_379519142.1">
    <property type="nucleotide sequence ID" value="NZ_JBHSPA010000047.1"/>
</dbReference>
<dbReference type="EMBL" id="JBHSPA010000047">
    <property type="protein sequence ID" value="MFC5829652.1"/>
    <property type="molecule type" value="Genomic_DNA"/>
</dbReference>
<dbReference type="PANTHER" id="PTHR30204">
    <property type="entry name" value="REDOX-CYCLING DRUG-SENSING TRANSCRIPTIONAL ACTIVATOR SOXR"/>
    <property type="match status" value="1"/>
</dbReference>
<evidence type="ECO:0000313" key="7">
    <source>
        <dbReference type="Proteomes" id="UP001596058"/>
    </source>
</evidence>
<evidence type="ECO:0000256" key="2">
    <source>
        <dbReference type="ARBA" id="ARBA00023015"/>
    </source>
</evidence>
<keyword evidence="7" id="KW-1185">Reference proteome</keyword>
<sequence length="147" mass="16666">MKSSETMRIGELAERFDLAPHVLRHWESMGLLTPAARVNGRRRYTGDHVVRVMTIIRAKAGGLSLEQIREVLDAAGQSARRALLQRQHAGLERRLEEIADSKRLIEHLMECRAEDFSQCPDYRRIIEGGLQGLHGDTCLVKRDPDAL</sequence>
<dbReference type="PROSITE" id="PS50937">
    <property type="entry name" value="HTH_MERR_2"/>
    <property type="match status" value="1"/>
</dbReference>
<proteinExistence type="predicted"/>
<dbReference type="InterPro" id="IPR047057">
    <property type="entry name" value="MerR_fam"/>
</dbReference>
<dbReference type="InterPro" id="IPR000551">
    <property type="entry name" value="MerR-type_HTH_dom"/>
</dbReference>
<keyword evidence="1" id="KW-0678">Repressor</keyword>
<evidence type="ECO:0000256" key="3">
    <source>
        <dbReference type="ARBA" id="ARBA00023125"/>
    </source>
</evidence>
<accession>A0ABW1CVC1</accession>
<dbReference type="Gene3D" id="1.10.1660.10">
    <property type="match status" value="1"/>
</dbReference>
<keyword evidence="4" id="KW-0804">Transcription</keyword>
<keyword evidence="3" id="KW-0238">DNA-binding</keyword>
<reference evidence="7" key="1">
    <citation type="journal article" date="2019" name="Int. J. Syst. Evol. Microbiol.">
        <title>The Global Catalogue of Microorganisms (GCM) 10K type strain sequencing project: providing services to taxonomists for standard genome sequencing and annotation.</title>
        <authorList>
            <consortium name="The Broad Institute Genomics Platform"/>
            <consortium name="The Broad Institute Genome Sequencing Center for Infectious Disease"/>
            <person name="Wu L."/>
            <person name="Ma J."/>
        </authorList>
    </citation>
    <scope>NUCLEOTIDE SEQUENCE [LARGE SCALE GENOMIC DNA]</scope>
    <source>
        <strain evidence="7">CCUG 53903</strain>
    </source>
</reference>
<evidence type="ECO:0000259" key="5">
    <source>
        <dbReference type="PROSITE" id="PS50937"/>
    </source>
</evidence>
<dbReference type="CDD" id="cd00592">
    <property type="entry name" value="HTH_MerR-like"/>
    <property type="match status" value="1"/>
</dbReference>
<dbReference type="SUPFAM" id="SSF46955">
    <property type="entry name" value="Putative DNA-binding domain"/>
    <property type="match status" value="1"/>
</dbReference>
<dbReference type="Pfam" id="PF13411">
    <property type="entry name" value="MerR_1"/>
    <property type="match status" value="1"/>
</dbReference>
<evidence type="ECO:0000256" key="4">
    <source>
        <dbReference type="ARBA" id="ARBA00023163"/>
    </source>
</evidence>
<dbReference type="InterPro" id="IPR009061">
    <property type="entry name" value="DNA-bd_dom_put_sf"/>
</dbReference>
<comment type="caution">
    <text evidence="6">The sequence shown here is derived from an EMBL/GenBank/DDBJ whole genome shotgun (WGS) entry which is preliminary data.</text>
</comment>
<dbReference type="PANTHER" id="PTHR30204:SF69">
    <property type="entry name" value="MERR-FAMILY TRANSCRIPTIONAL REGULATOR"/>
    <property type="match status" value="1"/>
</dbReference>
<evidence type="ECO:0000313" key="6">
    <source>
        <dbReference type="EMBL" id="MFC5829652.1"/>
    </source>
</evidence>
<gene>
    <name evidence="6" type="ORF">ACFPZ3_37810</name>
</gene>
<keyword evidence="2" id="KW-0805">Transcription regulation</keyword>
<organism evidence="6 7">
    <name type="scientific">Nonomuraea insulae</name>
    <dbReference type="NCBI Taxonomy" id="1616787"/>
    <lineage>
        <taxon>Bacteria</taxon>
        <taxon>Bacillati</taxon>
        <taxon>Actinomycetota</taxon>
        <taxon>Actinomycetes</taxon>
        <taxon>Streptosporangiales</taxon>
        <taxon>Streptosporangiaceae</taxon>
        <taxon>Nonomuraea</taxon>
    </lineage>
</organism>